<dbReference type="EMBL" id="JAPMLT010000004">
    <property type="protein sequence ID" value="MCX7570381.1"/>
    <property type="molecule type" value="Genomic_DNA"/>
</dbReference>
<keyword evidence="2" id="KW-1185">Reference proteome</keyword>
<reference evidence="1 2" key="1">
    <citation type="submission" date="2022-11" db="EMBL/GenBank/DDBJ databases">
        <title>Study of microbial diversity in lake waters.</title>
        <authorList>
            <person name="Zhang J."/>
        </authorList>
    </citation>
    <scope>NUCLEOTIDE SEQUENCE [LARGE SCALE GENOMIC DNA]</scope>
    <source>
        <strain evidence="1 2">DT12</strain>
    </source>
</reference>
<gene>
    <name evidence="1" type="ORF">OS242_10435</name>
</gene>
<evidence type="ECO:0000313" key="2">
    <source>
        <dbReference type="Proteomes" id="UP001208017"/>
    </source>
</evidence>
<organism evidence="1 2">
    <name type="scientific">Tumebacillus lacus</name>
    <dbReference type="NCBI Taxonomy" id="2995335"/>
    <lineage>
        <taxon>Bacteria</taxon>
        <taxon>Bacillati</taxon>
        <taxon>Bacillota</taxon>
        <taxon>Bacilli</taxon>
        <taxon>Bacillales</taxon>
        <taxon>Alicyclobacillaceae</taxon>
        <taxon>Tumebacillus</taxon>
    </lineage>
</organism>
<dbReference type="RefSeq" id="WP_267151626.1">
    <property type="nucleotide sequence ID" value="NZ_JAPMLT010000004.1"/>
</dbReference>
<comment type="caution">
    <text evidence="1">The sequence shown here is derived from an EMBL/GenBank/DDBJ whole genome shotgun (WGS) entry which is preliminary data.</text>
</comment>
<accession>A0ABT3X438</accession>
<sequence length="73" mass="8359">MTPRQLHETITQDRHNAVAVRKALRRRGGEAGLNRLPLYYSDDESLDRAVRMTTGITVYTCRTQEVTTIRLKG</sequence>
<dbReference type="Proteomes" id="UP001208017">
    <property type="component" value="Unassembled WGS sequence"/>
</dbReference>
<proteinExistence type="predicted"/>
<name>A0ABT3X438_9BACL</name>
<protein>
    <submittedName>
        <fullName evidence="1">Uncharacterized protein</fullName>
    </submittedName>
</protein>
<evidence type="ECO:0000313" key="1">
    <source>
        <dbReference type="EMBL" id="MCX7570381.1"/>
    </source>
</evidence>